<dbReference type="SMART" id="SM00075">
    <property type="entry name" value="HYDRO"/>
    <property type="match status" value="1"/>
</dbReference>
<keyword evidence="8" id="KW-1185">Reference proteome</keyword>
<evidence type="ECO:0000256" key="3">
    <source>
        <dbReference type="ARBA" id="ARBA00022512"/>
    </source>
</evidence>
<dbReference type="Pfam" id="PF01185">
    <property type="entry name" value="Hydrophobin"/>
    <property type="match status" value="1"/>
</dbReference>
<dbReference type="CDD" id="cd23507">
    <property type="entry name" value="hydrophobin_I"/>
    <property type="match status" value="1"/>
</dbReference>
<reference evidence="8" key="1">
    <citation type="submission" date="2024-04" db="EMBL/GenBank/DDBJ databases">
        <authorList>
            <person name="Shaw F."/>
            <person name="Minotto A."/>
        </authorList>
    </citation>
    <scope>NUCLEOTIDE SEQUENCE [LARGE SCALE GENOMIC DNA]</scope>
</reference>
<evidence type="ECO:0000256" key="1">
    <source>
        <dbReference type="ARBA" id="ARBA00004191"/>
    </source>
</evidence>
<evidence type="ECO:0000313" key="7">
    <source>
        <dbReference type="EMBL" id="CAL1699884.1"/>
    </source>
</evidence>
<protein>
    <recommendedName>
        <fullName evidence="6">Hydrophobin</fullName>
    </recommendedName>
</protein>
<comment type="subcellular location">
    <subcellularLocation>
        <location evidence="1 6">Secreted</location>
        <location evidence="1 6">Cell wall</location>
    </subcellularLocation>
</comment>
<comment type="similarity">
    <text evidence="2 6">Belongs to the fungal hydrophobin family.</text>
</comment>
<accession>A0ABP1CZ13</accession>
<proteinExistence type="inferred from homology"/>
<gene>
    <name evidence="7" type="ORF">GFSPODELE1_LOCUS2894</name>
</gene>
<evidence type="ECO:0000256" key="4">
    <source>
        <dbReference type="ARBA" id="ARBA00022525"/>
    </source>
</evidence>
<evidence type="ECO:0000256" key="6">
    <source>
        <dbReference type="RuleBase" id="RU365009"/>
    </source>
</evidence>
<keyword evidence="5 6" id="KW-1015">Disulfide bond</keyword>
<evidence type="ECO:0000256" key="2">
    <source>
        <dbReference type="ARBA" id="ARBA00010446"/>
    </source>
</evidence>
<keyword evidence="4 6" id="KW-0964">Secreted</keyword>
<sequence length="187" mass="19427">MPRIFSYDPFTSLEPCFSGLPSLLAFAPRMHLMERLFVTLLHADEDDDLLPFPQLQPTRSSSNTSTFSRSPNSFNMFSRLAAFVALASPLLAVATPAVVARNEPASDCNTAPIQCCDTVTKADSAAAAGVLGPLGIVVQDVNVLVGLTCSPISVIGVGSAGCSASPVCCQDNSHGGLISVGCIPVTL</sequence>
<dbReference type="InterPro" id="IPR001338">
    <property type="entry name" value="Class_I_Hydrophobin"/>
</dbReference>
<organism evidence="7 8">
    <name type="scientific">Somion occarium</name>
    <dbReference type="NCBI Taxonomy" id="3059160"/>
    <lineage>
        <taxon>Eukaryota</taxon>
        <taxon>Fungi</taxon>
        <taxon>Dikarya</taxon>
        <taxon>Basidiomycota</taxon>
        <taxon>Agaricomycotina</taxon>
        <taxon>Agaricomycetes</taxon>
        <taxon>Polyporales</taxon>
        <taxon>Cerrenaceae</taxon>
        <taxon>Somion</taxon>
    </lineage>
</organism>
<name>A0ABP1CZ13_9APHY</name>
<dbReference type="EMBL" id="OZ037945">
    <property type="protein sequence ID" value="CAL1699884.1"/>
    <property type="molecule type" value="Genomic_DNA"/>
</dbReference>
<evidence type="ECO:0000313" key="8">
    <source>
        <dbReference type="Proteomes" id="UP001497453"/>
    </source>
</evidence>
<keyword evidence="6" id="KW-0732">Signal</keyword>
<keyword evidence="3 6" id="KW-0134">Cell wall</keyword>
<evidence type="ECO:0000256" key="5">
    <source>
        <dbReference type="ARBA" id="ARBA00023157"/>
    </source>
</evidence>
<dbReference type="Proteomes" id="UP001497453">
    <property type="component" value="Chromosome 2"/>
</dbReference>